<comment type="caution">
    <text evidence="1">The sequence shown here is derived from an EMBL/GenBank/DDBJ whole genome shotgun (WGS) entry which is preliminary data.</text>
</comment>
<evidence type="ECO:0000313" key="1">
    <source>
        <dbReference type="EMBL" id="NIY68106.1"/>
    </source>
</evidence>
<gene>
    <name evidence="1" type="ORF">SMALB_6188</name>
</gene>
<dbReference type="RefSeq" id="WP_167503226.1">
    <property type="nucleotide sequence ID" value="NZ_JAALLH010000001.1"/>
</dbReference>
<name>A0A7X6B038_STRMQ</name>
<accession>A0A7X6B038</accession>
<proteinExistence type="predicted"/>
<dbReference type="AlphaFoldDB" id="A0A7X6B038"/>
<evidence type="ECO:0000313" key="2">
    <source>
        <dbReference type="Proteomes" id="UP000536624"/>
    </source>
</evidence>
<reference evidence="1 2" key="1">
    <citation type="submission" date="2020-02" db="EMBL/GenBank/DDBJ databases">
        <title>Streptomyces malaysiensis DSM14702 (JHCC583434, PFL_A843) Genome sequencing and assembly.</title>
        <authorList>
            <person name="Samborskyy M."/>
        </authorList>
    </citation>
    <scope>NUCLEOTIDE SEQUENCE [LARGE SCALE GENOMIC DNA]</scope>
    <source>
        <strain evidence="1 2">DSM 14702</strain>
    </source>
</reference>
<organism evidence="1 2">
    <name type="scientific">Streptomyces malaysiensis</name>
    <dbReference type="NCBI Taxonomy" id="92644"/>
    <lineage>
        <taxon>Bacteria</taxon>
        <taxon>Bacillati</taxon>
        <taxon>Actinomycetota</taxon>
        <taxon>Actinomycetes</taxon>
        <taxon>Kitasatosporales</taxon>
        <taxon>Streptomycetaceae</taxon>
        <taxon>Streptomyces</taxon>
        <taxon>Streptomyces violaceusniger group</taxon>
    </lineage>
</organism>
<dbReference type="Proteomes" id="UP000536624">
    <property type="component" value="Unassembled WGS sequence"/>
</dbReference>
<protein>
    <submittedName>
        <fullName evidence="1">Uncharacterized protein</fullName>
    </submittedName>
</protein>
<dbReference type="EMBL" id="JAALLH010000001">
    <property type="protein sequence ID" value="NIY68106.1"/>
    <property type="molecule type" value="Genomic_DNA"/>
</dbReference>
<sequence>MQPEFAFTPTEPEYPNRLRVTLKSNGEVLGIAYLTRGAGWVAEHAGLLHPQGAVHGFKTEQLAAEFLYWFKAPEQSGRSKSRGMHIPRSLNPEVLPEPGALISLMQCDNGDCLVDVNTRGAGFSIGYLRKLDNDQYEVRHGKKIVGTANSPETGMWAALRAYTNDEVYAKIVAGFEPDEQPKTVEDQAEDEEASTSVRTRYAVTWRWTEHPDAVRNAMCIVDSAEMTRPGDPEQRDQLIRVQLANSLPIGQGPETVILDMLDPICNCEPHPEPVNCRYATHSGRRFYLASTSNNGYESIIDRHGDKVLGTVSHTLSVEILTLVREKYGHQ</sequence>